<evidence type="ECO:0000256" key="1">
    <source>
        <dbReference type="SAM" id="SignalP"/>
    </source>
</evidence>
<organism evidence="3 4">
    <name type="scientific">Sphingomonas tagetis</name>
    <dbReference type="NCBI Taxonomy" id="2949092"/>
    <lineage>
        <taxon>Bacteria</taxon>
        <taxon>Pseudomonadati</taxon>
        <taxon>Pseudomonadota</taxon>
        <taxon>Alphaproteobacteria</taxon>
        <taxon>Sphingomonadales</taxon>
        <taxon>Sphingomonadaceae</taxon>
        <taxon>Sphingomonas</taxon>
    </lineage>
</organism>
<name>A0A9X2HIR8_9SPHN</name>
<dbReference type="Pfam" id="PF04734">
    <property type="entry name" value="Ceramidase_alk"/>
    <property type="match status" value="1"/>
</dbReference>
<comment type="caution">
    <text evidence="3">The sequence shown here is derived from an EMBL/GenBank/DDBJ whole genome shotgun (WGS) entry which is preliminary data.</text>
</comment>
<evidence type="ECO:0000313" key="3">
    <source>
        <dbReference type="EMBL" id="MCP3729869.1"/>
    </source>
</evidence>
<feature type="domain" description="Neutral/alkaline non-lysosomal ceramidase N-terminal" evidence="2">
    <location>
        <begin position="54"/>
        <end position="245"/>
    </location>
</feature>
<dbReference type="RefSeq" id="WP_254291965.1">
    <property type="nucleotide sequence ID" value="NZ_JAMLDX010000003.1"/>
</dbReference>
<protein>
    <submittedName>
        <fullName evidence="3">Neutral/alkaline non-lysosomal ceramidase N-terminal domain-containing protein</fullName>
    </submittedName>
</protein>
<dbReference type="InterPro" id="IPR031329">
    <property type="entry name" value="NEUT/ALK_ceramidase_N"/>
</dbReference>
<evidence type="ECO:0000259" key="2">
    <source>
        <dbReference type="Pfam" id="PF04734"/>
    </source>
</evidence>
<keyword evidence="4" id="KW-1185">Reference proteome</keyword>
<dbReference type="EMBL" id="JAMLDX010000003">
    <property type="protein sequence ID" value="MCP3729869.1"/>
    <property type="molecule type" value="Genomic_DNA"/>
</dbReference>
<proteinExistence type="predicted"/>
<dbReference type="Proteomes" id="UP001139451">
    <property type="component" value="Unassembled WGS sequence"/>
</dbReference>
<keyword evidence="1" id="KW-0732">Signal</keyword>
<dbReference type="AlphaFoldDB" id="A0A9X2HIR8"/>
<evidence type="ECO:0000313" key="4">
    <source>
        <dbReference type="Proteomes" id="UP001139451"/>
    </source>
</evidence>
<reference evidence="3" key="1">
    <citation type="submission" date="2022-05" db="EMBL/GenBank/DDBJ databases">
        <title>Sphingomonas sp. strain MG17 Genome sequencing and assembly.</title>
        <authorList>
            <person name="Kim I."/>
        </authorList>
    </citation>
    <scope>NUCLEOTIDE SEQUENCE</scope>
    <source>
        <strain evidence="3">MG17</strain>
    </source>
</reference>
<feature type="signal peptide" evidence="1">
    <location>
        <begin position="1"/>
        <end position="21"/>
    </location>
</feature>
<sequence>MKRILSRIAAALGALALTVSAAPPPQPATGLKAGAARIDITPAIADLPAPYKSVADRIYLRAVAVESDGKRAVIVIADVPTIVAPVAADIIARIAREAKVPREQIVLGTTHTHNAVRVAAEGIGIILPGSPKFVEQVTVAAVQAVRQAVANLQPARAGTGSGKAHLVGNRNVWSPAHGRYIADVDRTGTEPIDHRLGVVKFETLDGKPIAFLLNYAFEPVVAMAIKGEISGDVPGVAARIIEARSGGAPVLFTIGAAGVPFYRADDTPEPQRRGHALELLQTYGSVLAEEALAVAGAMTTSAEAVSVGGASKPLICPGKATQPFNLPDRCAYSPDSKLPACDFRTRDADPVKLELGVLRIGDLAIVQTDANVAPALGAKLHRATPVANTWIVALTFGPMRFVVDDAAYPHNTYEATATTAKAGCAEQGYLSGSLDLIKAARR</sequence>
<feature type="chain" id="PRO_5040886076" evidence="1">
    <location>
        <begin position="22"/>
        <end position="442"/>
    </location>
</feature>
<accession>A0A9X2HIR8</accession>
<gene>
    <name evidence="3" type="ORF">M9978_05435</name>
</gene>